<feature type="region of interest" description="Disordered" evidence="1">
    <location>
        <begin position="17"/>
        <end position="67"/>
    </location>
</feature>
<feature type="compositionally biased region" description="Basic and acidic residues" evidence="1">
    <location>
        <begin position="19"/>
        <end position="34"/>
    </location>
</feature>
<dbReference type="AlphaFoldDB" id="A0A370L754"/>
<reference evidence="3" key="1">
    <citation type="submission" date="2018-07" db="EMBL/GenBank/DDBJ databases">
        <authorList>
            <person name="Safronova V.I."/>
            <person name="Chirak E.R."/>
            <person name="Sazanova A.L."/>
        </authorList>
    </citation>
    <scope>NUCLEOTIDE SEQUENCE [LARGE SCALE GENOMIC DNA]</scope>
    <source>
        <strain evidence="3">RCAM04685</strain>
    </source>
</reference>
<comment type="caution">
    <text evidence="2">The sequence shown here is derived from an EMBL/GenBank/DDBJ whole genome shotgun (WGS) entry which is preliminary data.</text>
</comment>
<evidence type="ECO:0000256" key="1">
    <source>
        <dbReference type="SAM" id="MobiDB-lite"/>
    </source>
</evidence>
<sequence>MLGLVPSIHALRRCNQLRRGKDMDGRDKPDHDGKGTAAVFDVRPSSAPAGAPSPIREKGREPLARSSGSYSAARCGVFSVTEIAGRSRPSALASAARTPLP</sequence>
<proteinExistence type="predicted"/>
<evidence type="ECO:0000313" key="2">
    <source>
        <dbReference type="EMBL" id="RDJ25990.1"/>
    </source>
</evidence>
<keyword evidence="3" id="KW-1185">Reference proteome</keyword>
<organism evidence="2 3">
    <name type="scientific">Bosea caraganae</name>
    <dbReference type="NCBI Taxonomy" id="2763117"/>
    <lineage>
        <taxon>Bacteria</taxon>
        <taxon>Pseudomonadati</taxon>
        <taxon>Pseudomonadota</taxon>
        <taxon>Alphaproteobacteria</taxon>
        <taxon>Hyphomicrobiales</taxon>
        <taxon>Boseaceae</taxon>
        <taxon>Bosea</taxon>
    </lineage>
</organism>
<protein>
    <submittedName>
        <fullName evidence="2">Uncharacterized protein</fullName>
    </submittedName>
</protein>
<dbReference type="Proteomes" id="UP000255207">
    <property type="component" value="Unassembled WGS sequence"/>
</dbReference>
<evidence type="ECO:0000313" key="3">
    <source>
        <dbReference type="Proteomes" id="UP000255207"/>
    </source>
</evidence>
<gene>
    <name evidence="2" type="ORF">DWE98_09030</name>
</gene>
<dbReference type="OrthoDB" id="8255893at2"/>
<name>A0A370L754_9HYPH</name>
<accession>A0A370L754</accession>
<feature type="compositionally biased region" description="Low complexity" evidence="1">
    <location>
        <begin position="44"/>
        <end position="54"/>
    </location>
</feature>
<dbReference type="EMBL" id="QQTP01000004">
    <property type="protein sequence ID" value="RDJ25990.1"/>
    <property type="molecule type" value="Genomic_DNA"/>
</dbReference>